<dbReference type="HOGENOM" id="CLU_2382888_0_0_3"/>
<name>I4IML8_MICAE</name>
<feature type="region of interest" description="Disordered" evidence="1">
    <location>
        <begin position="75"/>
        <end position="94"/>
    </location>
</feature>
<dbReference type="AlphaFoldDB" id="I4IML8"/>
<evidence type="ECO:0000313" key="3">
    <source>
        <dbReference type="Proteomes" id="UP000004047"/>
    </source>
</evidence>
<reference evidence="2 3" key="1">
    <citation type="submission" date="2012-04" db="EMBL/GenBank/DDBJ databases">
        <authorList>
            <person name="Genoscope - CEA"/>
        </authorList>
    </citation>
    <scope>NUCLEOTIDE SEQUENCE [LARGE SCALE GENOMIC DNA]</scope>
    <source>
        <strain evidence="2 3">9701</strain>
    </source>
</reference>
<evidence type="ECO:0000313" key="2">
    <source>
        <dbReference type="EMBL" id="CCI35542.1"/>
    </source>
</evidence>
<accession>I4IML8</accession>
<dbReference type="EMBL" id="CAIQ01000084">
    <property type="protein sequence ID" value="CCI35542.1"/>
    <property type="molecule type" value="Genomic_DNA"/>
</dbReference>
<protein>
    <submittedName>
        <fullName evidence="2">Uncharacterized protein</fullName>
    </submittedName>
</protein>
<sequence length="94" mass="10645">MPFYWLSLLATIGAKKSIYLRDYFGYLPSRIRWQLSAFLSLLLPVPKVGAVDCIKNMALLGLVGKMDSKIQSCWRGSGRNHKDTEDTKIDHIVS</sequence>
<feature type="compositionally biased region" description="Basic and acidic residues" evidence="1">
    <location>
        <begin position="80"/>
        <end position="94"/>
    </location>
</feature>
<dbReference type="Proteomes" id="UP000004047">
    <property type="component" value="Unassembled WGS sequence"/>
</dbReference>
<organism evidence="2 3">
    <name type="scientific">Microcystis aeruginosa PCC 9701</name>
    <dbReference type="NCBI Taxonomy" id="721123"/>
    <lineage>
        <taxon>Bacteria</taxon>
        <taxon>Bacillati</taxon>
        <taxon>Cyanobacteriota</taxon>
        <taxon>Cyanophyceae</taxon>
        <taxon>Oscillatoriophycideae</taxon>
        <taxon>Chroococcales</taxon>
        <taxon>Microcystaceae</taxon>
        <taxon>Microcystis</taxon>
    </lineage>
</organism>
<proteinExistence type="predicted"/>
<comment type="caution">
    <text evidence="2">The sequence shown here is derived from an EMBL/GenBank/DDBJ whole genome shotgun (WGS) entry which is preliminary data.</text>
</comment>
<evidence type="ECO:0000256" key="1">
    <source>
        <dbReference type="SAM" id="MobiDB-lite"/>
    </source>
</evidence>
<gene>
    <name evidence="2" type="ORF">MICAK_1740004</name>
</gene>